<accession>A0A4Y8L612</accession>
<dbReference type="Pfam" id="PF22789">
    <property type="entry name" value="DUF4026_C"/>
    <property type="match status" value="1"/>
</dbReference>
<sequence length="448" mass="51787">MNTNIRNYELLAEGKKYQHSKIGAIPIHERVSPNIKKALYSPLFDNDIEVLSVKDTHLLQSSAEKKYGISFLYKGERYESEIAVRKIEDLDLQDFGLANTAEDCDFHEMIAHSEYIEVSMLFGESSLRSFHCQLKLLHIIVPEALMVIDFSTYRILSGKWLKLAAESKIPPSPDYLYVLYAGYEQKNKDKIYWFRTYGLLRCGIVDLEMLNIHSDSHSMYDLVNNVVKRFLSSPVKENEKFTIGFDGLQINLAWIRWEHALSYFPEDILGGIIEREESDRVQSSPAGILFAVEDGNLTSPEIYVSALSNNPILFVSAEETIRMSSLAKERYPYFFRLFLRYRDRQNSSFLRKILYPRDKMIDGWSFWVKIGITIDSPKQDSEKEHLWFTVINVTESTICGQLINDPYWIASLNKGDIGTYPTGMLTDWLISDKEGNQYTPDSIYLLLD</sequence>
<proteinExistence type="predicted"/>
<feature type="domain" description="DUF2314" evidence="1">
    <location>
        <begin position="347"/>
        <end position="433"/>
    </location>
</feature>
<dbReference type="Pfam" id="PF13218">
    <property type="entry name" value="DUF4026_N"/>
    <property type="match status" value="1"/>
</dbReference>
<dbReference type="EMBL" id="SOML01000002">
    <property type="protein sequence ID" value="TFD98023.1"/>
    <property type="molecule type" value="Genomic_DNA"/>
</dbReference>
<evidence type="ECO:0000259" key="3">
    <source>
        <dbReference type="Pfam" id="PF22789"/>
    </source>
</evidence>
<name>A0A4Y8L612_9BACT</name>
<evidence type="ECO:0000259" key="2">
    <source>
        <dbReference type="Pfam" id="PF13218"/>
    </source>
</evidence>
<feature type="domain" description="DUF4026" evidence="3">
    <location>
        <begin position="181"/>
        <end position="290"/>
    </location>
</feature>
<dbReference type="AlphaFoldDB" id="A0A4Y8L612"/>
<protein>
    <submittedName>
        <fullName evidence="4">DUF4026 domain-containing protein</fullName>
    </submittedName>
</protein>
<keyword evidence="5" id="KW-1185">Reference proteome</keyword>
<evidence type="ECO:0000259" key="1">
    <source>
        <dbReference type="Pfam" id="PF10077"/>
    </source>
</evidence>
<comment type="caution">
    <text evidence="4">The sequence shown here is derived from an EMBL/GenBank/DDBJ whole genome shotgun (WGS) entry which is preliminary data.</text>
</comment>
<gene>
    <name evidence="4" type="ORF">E2605_05235</name>
</gene>
<reference evidence="4 5" key="1">
    <citation type="submission" date="2019-03" db="EMBL/GenBank/DDBJ databases">
        <title>San Antonio Military Medical Center submission to MRSN (WRAIR), pending publication.</title>
        <authorList>
            <person name="Blyth D.M."/>
            <person name="Mccarthy S.L."/>
            <person name="Schall S.E."/>
            <person name="Stam J.A."/>
            <person name="Ong A.C."/>
            <person name="Mcgann P.T."/>
        </authorList>
    </citation>
    <scope>NUCLEOTIDE SEQUENCE [LARGE SCALE GENOMIC DNA]</scope>
    <source>
        <strain evidence="4 5">MRSN571793</strain>
    </source>
</reference>
<dbReference type="Pfam" id="PF10077">
    <property type="entry name" value="DUF2314"/>
    <property type="match status" value="1"/>
</dbReference>
<evidence type="ECO:0000313" key="5">
    <source>
        <dbReference type="Proteomes" id="UP000297861"/>
    </source>
</evidence>
<dbReference type="RefSeq" id="WP_134435734.1">
    <property type="nucleotide sequence ID" value="NZ_SOML01000002.1"/>
</dbReference>
<dbReference type="STRING" id="1121485.GCA_000426485_02506"/>
<dbReference type="Proteomes" id="UP000297861">
    <property type="component" value="Unassembled WGS sequence"/>
</dbReference>
<dbReference type="InterPro" id="IPR025102">
    <property type="entry name" value="DUF4026_N"/>
</dbReference>
<dbReference type="InterPro" id="IPR053886">
    <property type="entry name" value="DUF4026_middle"/>
</dbReference>
<feature type="domain" description="DUF4026" evidence="2">
    <location>
        <begin position="20"/>
        <end position="171"/>
    </location>
</feature>
<evidence type="ECO:0000313" key="4">
    <source>
        <dbReference type="EMBL" id="TFD98023.1"/>
    </source>
</evidence>
<dbReference type="InterPro" id="IPR018756">
    <property type="entry name" value="DUF2314"/>
</dbReference>
<organism evidence="4 5">
    <name type="scientific">Dysgonomonas capnocytophagoides</name>
    <dbReference type="NCBI Taxonomy" id="45254"/>
    <lineage>
        <taxon>Bacteria</taxon>
        <taxon>Pseudomonadati</taxon>
        <taxon>Bacteroidota</taxon>
        <taxon>Bacteroidia</taxon>
        <taxon>Bacteroidales</taxon>
        <taxon>Dysgonomonadaceae</taxon>
        <taxon>Dysgonomonas</taxon>
    </lineage>
</organism>
<dbReference type="OrthoDB" id="1846902at2"/>